<dbReference type="Proteomes" id="UP000473571">
    <property type="component" value="Unassembled WGS sequence"/>
</dbReference>
<accession>A0A6L3NGI9</accession>
<comment type="caution">
    <text evidence="3">The sequence shown here is derived from an EMBL/GenBank/DDBJ whole genome shotgun (WGS) entry which is preliminary data.</text>
</comment>
<keyword evidence="2" id="KW-0378">Hydrolase</keyword>
<comment type="similarity">
    <text evidence="1">Belongs to the peptidase S13 family.</text>
</comment>
<evidence type="ECO:0000256" key="1">
    <source>
        <dbReference type="ARBA" id="ARBA00006096"/>
    </source>
</evidence>
<evidence type="ECO:0000313" key="4">
    <source>
        <dbReference type="Proteomes" id="UP000473571"/>
    </source>
</evidence>
<dbReference type="AlphaFoldDB" id="A0A6L3NGI9"/>
<dbReference type="GO" id="GO:0000270">
    <property type="term" value="P:peptidoglycan metabolic process"/>
    <property type="evidence" value="ECO:0007669"/>
    <property type="project" value="TreeGrafter"/>
</dbReference>
<dbReference type="InterPro" id="IPR012338">
    <property type="entry name" value="Beta-lactam/transpept-like"/>
</dbReference>
<evidence type="ECO:0000256" key="2">
    <source>
        <dbReference type="ARBA" id="ARBA00022801"/>
    </source>
</evidence>
<dbReference type="PANTHER" id="PTHR30023">
    <property type="entry name" value="D-ALANYL-D-ALANINE CARBOXYPEPTIDASE"/>
    <property type="match status" value="1"/>
</dbReference>
<evidence type="ECO:0000313" key="3">
    <source>
        <dbReference type="EMBL" id="KAB0675391.1"/>
    </source>
</evidence>
<dbReference type="GO" id="GO:0004185">
    <property type="term" value="F:serine-type carboxypeptidase activity"/>
    <property type="evidence" value="ECO:0007669"/>
    <property type="project" value="InterPro"/>
</dbReference>
<dbReference type="PANTHER" id="PTHR30023:SF0">
    <property type="entry name" value="PENICILLIN-SENSITIVE CARBOXYPEPTIDASE A"/>
    <property type="match status" value="1"/>
</dbReference>
<organism evidence="3 4">
    <name type="scientific">Burkholderia territorii</name>
    <dbReference type="NCBI Taxonomy" id="1503055"/>
    <lineage>
        <taxon>Bacteria</taxon>
        <taxon>Pseudomonadati</taxon>
        <taxon>Pseudomonadota</taxon>
        <taxon>Betaproteobacteria</taxon>
        <taxon>Burkholderiales</taxon>
        <taxon>Burkholderiaceae</taxon>
        <taxon>Burkholderia</taxon>
        <taxon>Burkholderia cepacia complex</taxon>
    </lineage>
</organism>
<dbReference type="GO" id="GO:0006508">
    <property type="term" value="P:proteolysis"/>
    <property type="evidence" value="ECO:0007669"/>
    <property type="project" value="InterPro"/>
</dbReference>
<gene>
    <name evidence="3" type="ORF">F7R13_14340</name>
</gene>
<dbReference type="SUPFAM" id="SSF56601">
    <property type="entry name" value="beta-lactamase/transpeptidase-like"/>
    <property type="match status" value="1"/>
</dbReference>
<dbReference type="Pfam" id="PF02113">
    <property type="entry name" value="Peptidase_S13"/>
    <property type="match status" value="2"/>
</dbReference>
<name>A0A6L3NGI9_9BURK</name>
<sequence>MQAKSVQHSVSSLRARASRVRRTARWLALLAAAPLLASCGGESSGIPEIPAIMNKPRYVSSGAAWSMAIVDVDSGATVYSLNPDALSYTGSVRKLFSVGAALDKLGADHRFTTAVYRDGAISASGALAGNLILRAAGDLTFGGRMKGDGSLDFTPYDHNEARGFGGAALTPEDPLAAVDDLARQIRASGIRSVGGDVVVDDRLFEPFRVPNGNVLISPILINENVIDLTVTPAIAAGQPAQIDWRPKTRAYTVAGSALTSRADTAPDIAFSGDAPNAGALGCLSRIGCAATVSGTQDRQAAATLPAGYHAPLIGNAQFVSIVHIDDPASFARTALVDALARNGVSVGTPAVASNPAGLLPSPAQYASLPQVASFASPPYAEIAKLILKVSLNTGANLSLMHLGLTRGARTVADALSVERGVLTAEYGLDPGGFDFPTNGSGSPDSRATARTTARLLQTMSRKVVYPSYRDAMPILGTDGSLADVGKDVEGKEHIYVKSGATLSNGKMVALTNAGYMRAKSGRILAFAVFVNNAGPLSSLSDALGVFEDEAQILGVVYRRF</sequence>
<dbReference type="EMBL" id="VZOL01000161">
    <property type="protein sequence ID" value="KAB0675391.1"/>
    <property type="molecule type" value="Genomic_DNA"/>
</dbReference>
<protein>
    <submittedName>
        <fullName evidence="3">Peptidase S13</fullName>
    </submittedName>
</protein>
<dbReference type="Gene3D" id="3.50.80.20">
    <property type="entry name" value="D-Ala-D-Ala carboxypeptidase C, peptidase S13"/>
    <property type="match status" value="1"/>
</dbReference>
<dbReference type="Gene3D" id="3.40.710.10">
    <property type="entry name" value="DD-peptidase/beta-lactamase superfamily"/>
    <property type="match status" value="1"/>
</dbReference>
<reference evidence="3 4" key="1">
    <citation type="submission" date="2019-09" db="EMBL/GenBank/DDBJ databases">
        <title>Draft genome sequences of 48 bacterial type strains from the CCUG.</title>
        <authorList>
            <person name="Tunovic T."/>
            <person name="Pineiro-Iglesias B."/>
            <person name="Unosson C."/>
            <person name="Inganas E."/>
            <person name="Ohlen M."/>
            <person name="Cardew S."/>
            <person name="Jensie-Markopoulos S."/>
            <person name="Salva-Serra F."/>
            <person name="Jaen-Luchoro D."/>
            <person name="Karlsson R."/>
            <person name="Svensson-Stadler L."/>
            <person name="Chun J."/>
            <person name="Moore E."/>
        </authorList>
    </citation>
    <scope>NUCLEOTIDE SEQUENCE [LARGE SCALE GENOMIC DNA]</scope>
    <source>
        <strain evidence="3 4">CCUG 65687</strain>
    </source>
</reference>
<proteinExistence type="inferred from homology"/>
<dbReference type="InterPro" id="IPR000667">
    <property type="entry name" value="Peptidase_S13"/>
</dbReference>